<evidence type="ECO:0000259" key="1">
    <source>
        <dbReference type="Pfam" id="PF13225"/>
    </source>
</evidence>
<dbReference type="InterPro" id="IPR025114">
    <property type="entry name" value="D27-like_C"/>
</dbReference>
<organism evidence="2">
    <name type="scientific">Chlorokybus atmophyticus</name>
    <name type="common">Soil alga</name>
    <dbReference type="NCBI Taxonomy" id="3144"/>
    <lineage>
        <taxon>Eukaryota</taxon>
        <taxon>Viridiplantae</taxon>
        <taxon>Streptophyta</taxon>
        <taxon>Chlorokybophyceae</taxon>
        <taxon>Chlorokybales</taxon>
        <taxon>Chlorokybaceae</taxon>
        <taxon>Chlorokybus</taxon>
    </lineage>
</organism>
<protein>
    <submittedName>
        <fullName evidence="2">Putative D27 protein</fullName>
    </submittedName>
</protein>
<dbReference type="PANTHER" id="PTHR33591:SF7">
    <property type="entry name" value="BETA-CAROTENE ISOMERASE D27-LIKE C-TERMINAL DOMAIN-CONTAINING PROTEIN"/>
    <property type="match status" value="1"/>
</dbReference>
<name>I6PI00_CHLAT</name>
<dbReference type="Pfam" id="PF13225">
    <property type="entry name" value="D27-like_C"/>
    <property type="match status" value="1"/>
</dbReference>
<proteinExistence type="evidence at transcript level"/>
<dbReference type="EMBL" id="JF810014">
    <property type="protein sequence ID" value="AFI78792.1"/>
    <property type="molecule type" value="mRNA"/>
</dbReference>
<gene>
    <name evidence="2" type="primary">D27</name>
</gene>
<evidence type="ECO:0000313" key="2">
    <source>
        <dbReference type="EMBL" id="AFI78792.1"/>
    </source>
</evidence>
<feature type="domain" description="Beta-carotene isomerase D27-like C-terminal" evidence="1">
    <location>
        <begin position="79"/>
        <end position="161"/>
    </location>
</feature>
<sequence length="187" mass="21220">MRQAYGNVAGWQSPRSFKEGYLGMVEVSHSLMRNKAAKQQHEAVLQGFPKVPEWFRKVFAYTKWGAELNAWVTPTFFKWLVGPMEVRDVDINGVTQRSQVHIKKCRYLETSGCVGMCVNLCKFPTQKFFTEEMGMPLTMKPNFDDLSCEMIFGQVPPPIEEDEARAQPCFATCPTARTVAPNCPKLA</sequence>
<accession>I6PI00</accession>
<dbReference type="GO" id="GO:0005506">
    <property type="term" value="F:iron ion binding"/>
    <property type="evidence" value="ECO:0007669"/>
    <property type="project" value="InterPro"/>
</dbReference>
<dbReference type="InterPro" id="IPR038938">
    <property type="entry name" value="D27-like"/>
</dbReference>
<dbReference type="PANTHER" id="PTHR33591">
    <property type="entry name" value="BETA-CAROTENE ISOMERASE D27"/>
    <property type="match status" value="1"/>
</dbReference>
<dbReference type="AlphaFoldDB" id="I6PI00"/>
<reference evidence="2" key="1">
    <citation type="journal article" date="2012" name="New Phytol.">
        <title>Origin of strigolactones in the green lineage.</title>
        <authorList>
            <person name="Delaux P.-M."/>
            <person name="Xie X."/>
            <person name="Timme R.E."/>
            <person name="Puech-Pages V."/>
            <person name="Dunand C."/>
            <person name="Lecompte E."/>
            <person name="Delwiche C.F."/>
            <person name="Yoneyama K."/>
            <person name="Becard G."/>
            <person name="Sejalon-Delmas N."/>
        </authorList>
    </citation>
    <scope>NUCLEOTIDE SEQUENCE</scope>
    <source>
        <strain evidence="2">UTEX 2591</strain>
    </source>
</reference>